<evidence type="ECO:0000313" key="2">
    <source>
        <dbReference type="EMBL" id="CUN47917.1"/>
    </source>
</evidence>
<dbReference type="PANTHER" id="PTHR37305">
    <property type="entry name" value="INTEGRAL MEMBRANE PROTEIN-RELATED"/>
    <property type="match status" value="1"/>
</dbReference>
<gene>
    <name evidence="2" type="ORF">ERS852481_00264</name>
</gene>
<feature type="transmembrane region" description="Helical" evidence="1">
    <location>
        <begin position="190"/>
        <end position="216"/>
    </location>
</feature>
<accession>A0A173XAM1</accession>
<protein>
    <submittedName>
        <fullName evidence="2">ABC-type transport system involved in multi-copper enzyme maturation, permease component</fullName>
    </submittedName>
</protein>
<reference evidence="2 3" key="1">
    <citation type="submission" date="2015-09" db="EMBL/GenBank/DDBJ databases">
        <authorList>
            <consortium name="Pathogen Informatics"/>
        </authorList>
    </citation>
    <scope>NUCLEOTIDE SEQUENCE [LARGE SCALE GENOMIC DNA]</scope>
    <source>
        <strain evidence="2 3">2789STDY5834866</strain>
    </source>
</reference>
<dbReference type="EMBL" id="CYZK01000001">
    <property type="protein sequence ID" value="CUN47917.1"/>
    <property type="molecule type" value="Genomic_DNA"/>
</dbReference>
<evidence type="ECO:0000313" key="3">
    <source>
        <dbReference type="Proteomes" id="UP000095362"/>
    </source>
</evidence>
<keyword evidence="1" id="KW-0812">Transmembrane</keyword>
<proteinExistence type="predicted"/>
<dbReference type="PANTHER" id="PTHR37305:SF1">
    <property type="entry name" value="MEMBRANE PROTEIN"/>
    <property type="match status" value="1"/>
</dbReference>
<keyword evidence="1" id="KW-1133">Transmembrane helix</keyword>
<feature type="transmembrane region" description="Helical" evidence="1">
    <location>
        <begin position="327"/>
        <end position="348"/>
    </location>
</feature>
<keyword evidence="1" id="KW-0472">Membrane</keyword>
<feature type="transmembrane region" description="Helical" evidence="1">
    <location>
        <begin position="249"/>
        <end position="269"/>
    </location>
</feature>
<dbReference type="RefSeq" id="WP_021932293.1">
    <property type="nucleotide sequence ID" value="NZ_CYZK01000001.1"/>
</dbReference>
<dbReference type="AlphaFoldDB" id="A0A173XAM1"/>
<evidence type="ECO:0000256" key="1">
    <source>
        <dbReference type="SAM" id="Phobius"/>
    </source>
</evidence>
<organism evidence="2 3">
    <name type="scientific">Coprococcus comes</name>
    <dbReference type="NCBI Taxonomy" id="410072"/>
    <lineage>
        <taxon>Bacteria</taxon>
        <taxon>Bacillati</taxon>
        <taxon>Bacillota</taxon>
        <taxon>Clostridia</taxon>
        <taxon>Lachnospirales</taxon>
        <taxon>Lachnospiraceae</taxon>
        <taxon>Coprococcus</taxon>
    </lineage>
</organism>
<name>A0A173XAM1_9FIRM</name>
<dbReference type="Proteomes" id="UP000095362">
    <property type="component" value="Unassembled WGS sequence"/>
</dbReference>
<feature type="transmembrane region" description="Helical" evidence="1">
    <location>
        <begin position="148"/>
        <end position="169"/>
    </location>
</feature>
<sequence>MKNLIKFELRKILTKRFAVISIAAILLLSLILSFSTLHSMYAFDGNGTEETGKAAVEIDKQIALKYEGKLTDNKVQQMMSEFKPTQDLHGMNAKYIYQNALQSSVFSHFADIDGSWNGLSVADVFGDKEIKVGYVNGWLSTSQNMAKIFIVLSLVIILLIAPVFSGEYGGVDNIILTSKYGKTKCATAKVLASLLSAVFITTLVVIFNLLIAVAIYGTEGLDCSILFAPIDFLEGYIPFNITCGTVLKYQILLAFMSAISVTGIVLILSAVCKSQMIAFVISAAIYVIPIMLPISETSALYRIIVLMPLFYSQYISIMSVEQMHNGMLYAVWSIPVAIALVVIGSIISHKAFSKHQVR</sequence>